<dbReference type="PANTHER" id="PTHR43798">
    <property type="entry name" value="MONOACYLGLYCEROL LIPASE"/>
    <property type="match status" value="1"/>
</dbReference>
<evidence type="ECO:0000259" key="2">
    <source>
        <dbReference type="Pfam" id="PF12697"/>
    </source>
</evidence>
<dbReference type="SUPFAM" id="SSF53474">
    <property type="entry name" value="alpha/beta-Hydrolases"/>
    <property type="match status" value="1"/>
</dbReference>
<sequence>MSGGEGSTVDEVYFEEAGSGEPVTVLLHSSTADGRMWDSLWPALAARSRVIRLDFRGYGRTPYASPVPYSDSGDVAALLARLGLTGVLLVGASYGGQVALEVATAHPERAAGLVLLDAGCGLPRTPDLQAFIAEEDRLLEAGDVEAAVRLNVDTWLGPDAGPQVRERLAGMQRHAFGVQLAADPEPEQVRGRIDLAGIEVPALVVAGAHDLPYFRECARHMAETMPRARLVELDWAGHLPSMERPAEITDLIFTL</sequence>
<proteinExistence type="predicted"/>
<evidence type="ECO:0000256" key="1">
    <source>
        <dbReference type="ARBA" id="ARBA00022801"/>
    </source>
</evidence>
<dbReference type="EMBL" id="QMEY01000006">
    <property type="protein sequence ID" value="RBQ18818.1"/>
    <property type="molecule type" value="Genomic_DNA"/>
</dbReference>
<name>A0A366LXW3_9ACTN</name>
<gene>
    <name evidence="3" type="ORF">DP939_16535</name>
</gene>
<dbReference type="GO" id="GO:0016020">
    <property type="term" value="C:membrane"/>
    <property type="evidence" value="ECO:0007669"/>
    <property type="project" value="TreeGrafter"/>
</dbReference>
<dbReference type="RefSeq" id="WP_113981602.1">
    <property type="nucleotide sequence ID" value="NZ_QMEY01000006.1"/>
</dbReference>
<evidence type="ECO:0000313" key="3">
    <source>
        <dbReference type="EMBL" id="RBQ18818.1"/>
    </source>
</evidence>
<dbReference type="OrthoDB" id="495620at2"/>
<dbReference type="Proteomes" id="UP000253303">
    <property type="component" value="Unassembled WGS sequence"/>
</dbReference>
<dbReference type="Pfam" id="PF12697">
    <property type="entry name" value="Abhydrolase_6"/>
    <property type="match status" value="1"/>
</dbReference>
<keyword evidence="1 3" id="KW-0378">Hydrolase</keyword>
<feature type="domain" description="AB hydrolase-1" evidence="2">
    <location>
        <begin position="25"/>
        <end position="249"/>
    </location>
</feature>
<dbReference type="PANTHER" id="PTHR43798:SF31">
    <property type="entry name" value="AB HYDROLASE SUPERFAMILY PROTEIN YCLE"/>
    <property type="match status" value="1"/>
</dbReference>
<dbReference type="GO" id="GO:0016787">
    <property type="term" value="F:hydrolase activity"/>
    <property type="evidence" value="ECO:0007669"/>
    <property type="project" value="UniProtKB-KW"/>
</dbReference>
<organism evidence="3 4">
    <name type="scientific">Spongiactinospora rosea</name>
    <dbReference type="NCBI Taxonomy" id="2248750"/>
    <lineage>
        <taxon>Bacteria</taxon>
        <taxon>Bacillati</taxon>
        <taxon>Actinomycetota</taxon>
        <taxon>Actinomycetes</taxon>
        <taxon>Streptosporangiales</taxon>
        <taxon>Streptosporangiaceae</taxon>
        <taxon>Spongiactinospora</taxon>
    </lineage>
</organism>
<protein>
    <submittedName>
        <fullName evidence="3">Alpha/beta hydrolase</fullName>
    </submittedName>
</protein>
<dbReference type="PRINTS" id="PR00111">
    <property type="entry name" value="ABHYDROLASE"/>
</dbReference>
<keyword evidence="4" id="KW-1185">Reference proteome</keyword>
<accession>A0A366LXW3</accession>
<dbReference type="InterPro" id="IPR000073">
    <property type="entry name" value="AB_hydrolase_1"/>
</dbReference>
<comment type="caution">
    <text evidence="3">The sequence shown here is derived from an EMBL/GenBank/DDBJ whole genome shotgun (WGS) entry which is preliminary data.</text>
</comment>
<dbReference type="AlphaFoldDB" id="A0A366LXW3"/>
<evidence type="ECO:0000313" key="4">
    <source>
        <dbReference type="Proteomes" id="UP000253303"/>
    </source>
</evidence>
<reference evidence="3 4" key="1">
    <citation type="submission" date="2018-06" db="EMBL/GenBank/DDBJ databases">
        <title>Sphaerisporangium craniellae sp. nov., isolated from a marine sponge in the South China Sea.</title>
        <authorList>
            <person name="Li L."/>
        </authorList>
    </citation>
    <scope>NUCLEOTIDE SEQUENCE [LARGE SCALE GENOMIC DNA]</scope>
    <source>
        <strain evidence="3 4">LHW63015</strain>
    </source>
</reference>
<dbReference type="Gene3D" id="3.40.50.1820">
    <property type="entry name" value="alpha/beta hydrolase"/>
    <property type="match status" value="1"/>
</dbReference>
<dbReference type="InterPro" id="IPR029058">
    <property type="entry name" value="AB_hydrolase_fold"/>
</dbReference>
<dbReference type="InterPro" id="IPR050266">
    <property type="entry name" value="AB_hydrolase_sf"/>
</dbReference>